<dbReference type="Proteomes" id="UP000233524">
    <property type="component" value="Unassembled WGS sequence"/>
</dbReference>
<dbReference type="InParanoid" id="A0A2N3NKZ2"/>
<reference evidence="2 3" key="1">
    <citation type="journal article" date="2017" name="G3 (Bethesda)">
        <title>First Draft Genome Sequence of the Pathogenic Fungus Lomentospora prolificans (Formerly Scedosporium prolificans).</title>
        <authorList>
            <person name="Luo R."/>
            <person name="Zimin A."/>
            <person name="Workman R."/>
            <person name="Fan Y."/>
            <person name="Pertea G."/>
            <person name="Grossman N."/>
            <person name="Wear M.P."/>
            <person name="Jia B."/>
            <person name="Miller H."/>
            <person name="Casadevall A."/>
            <person name="Timp W."/>
            <person name="Zhang S.X."/>
            <person name="Salzberg S.L."/>
        </authorList>
    </citation>
    <scope>NUCLEOTIDE SEQUENCE [LARGE SCALE GENOMIC DNA]</scope>
    <source>
        <strain evidence="2 3">JHH-5317</strain>
    </source>
</reference>
<accession>A0A2N3NKZ2</accession>
<keyword evidence="3" id="KW-1185">Reference proteome</keyword>
<protein>
    <recommendedName>
        <fullName evidence="4">BZIP domain-containing protein</fullName>
    </recommendedName>
</protein>
<comment type="caution">
    <text evidence="2">The sequence shown here is derived from an EMBL/GenBank/DDBJ whole genome shotgun (WGS) entry which is preliminary data.</text>
</comment>
<proteinExistence type="predicted"/>
<evidence type="ECO:0000256" key="1">
    <source>
        <dbReference type="SAM" id="MobiDB-lite"/>
    </source>
</evidence>
<dbReference type="InterPro" id="IPR021833">
    <property type="entry name" value="DUF3425"/>
</dbReference>
<evidence type="ECO:0008006" key="4">
    <source>
        <dbReference type="Google" id="ProtNLM"/>
    </source>
</evidence>
<feature type="region of interest" description="Disordered" evidence="1">
    <location>
        <begin position="25"/>
        <end position="96"/>
    </location>
</feature>
<organism evidence="2 3">
    <name type="scientific">Lomentospora prolificans</name>
    <dbReference type="NCBI Taxonomy" id="41688"/>
    <lineage>
        <taxon>Eukaryota</taxon>
        <taxon>Fungi</taxon>
        <taxon>Dikarya</taxon>
        <taxon>Ascomycota</taxon>
        <taxon>Pezizomycotina</taxon>
        <taxon>Sordariomycetes</taxon>
        <taxon>Hypocreomycetidae</taxon>
        <taxon>Microascales</taxon>
        <taxon>Microascaceae</taxon>
        <taxon>Lomentospora</taxon>
    </lineage>
</organism>
<dbReference type="STRING" id="41688.A0A2N3NKZ2"/>
<dbReference type="EMBL" id="NLAX01000002">
    <property type="protein sequence ID" value="PKS13061.1"/>
    <property type="molecule type" value="Genomic_DNA"/>
</dbReference>
<name>A0A2N3NKZ2_9PEZI</name>
<evidence type="ECO:0000313" key="2">
    <source>
        <dbReference type="EMBL" id="PKS13061.1"/>
    </source>
</evidence>
<sequence length="319" mass="36237">MSGLLEQQIDIMETGQNSIVVARYAPPDMRDPSDDWTGVTSREERKRRQNRLNQRAHRRRKNKQQQQAGPSGTEDIKVLPPPALTSSPARTWSVSPASSSASEWEAQHEGLLIMTCPRTVERMRRFLREAYEEYTLHAPNVGHLPSLIRLNLIDALARNAIRIGFDPNGLCDDDLISPLNYRGPPLPDGSLVMLKWRDDARRGADCPQALAPTHLQRTVLHHPWIDLFPFPQFRDNVLTSIQAGILDDDELCLDLIEFAGGADGRAPALIVWGEASDWRSWEVTGEFLRKWGWLVRGCAEMVAATNYWRQKRGETRIIF</sequence>
<gene>
    <name evidence="2" type="ORF">jhhlp_000402</name>
</gene>
<dbReference type="AlphaFoldDB" id="A0A2N3NKZ2"/>
<dbReference type="VEuPathDB" id="FungiDB:jhhlp_000402"/>
<feature type="compositionally biased region" description="Basic residues" evidence="1">
    <location>
        <begin position="47"/>
        <end position="63"/>
    </location>
</feature>
<dbReference type="PANTHER" id="PTHR38116:SF1">
    <property type="entry name" value="BZIP DOMAIN-CONTAINING PROTEIN"/>
    <property type="match status" value="1"/>
</dbReference>
<dbReference type="CDD" id="cd14688">
    <property type="entry name" value="bZIP_YAP"/>
    <property type="match status" value="1"/>
</dbReference>
<dbReference type="Pfam" id="PF11905">
    <property type="entry name" value="DUF3425"/>
    <property type="match status" value="1"/>
</dbReference>
<evidence type="ECO:0000313" key="3">
    <source>
        <dbReference type="Proteomes" id="UP000233524"/>
    </source>
</evidence>
<dbReference type="PANTHER" id="PTHR38116">
    <property type="entry name" value="CHROMOSOME 7, WHOLE GENOME SHOTGUN SEQUENCE"/>
    <property type="match status" value="1"/>
</dbReference>
<dbReference type="OrthoDB" id="2245989at2759"/>